<feature type="transmembrane region" description="Helical" evidence="1">
    <location>
        <begin position="98"/>
        <end position="119"/>
    </location>
</feature>
<evidence type="ECO:0000313" key="2">
    <source>
        <dbReference type="EMBL" id="JAC72487.1"/>
    </source>
</evidence>
<organism evidence="2">
    <name type="scientific">Tetraselmis sp. GSL018</name>
    <dbReference type="NCBI Taxonomy" id="582737"/>
    <lineage>
        <taxon>Eukaryota</taxon>
        <taxon>Viridiplantae</taxon>
        <taxon>Chlorophyta</taxon>
        <taxon>core chlorophytes</taxon>
        <taxon>Chlorodendrophyceae</taxon>
        <taxon>Chlorodendrales</taxon>
        <taxon>Chlorodendraceae</taxon>
        <taxon>Tetraselmis</taxon>
    </lineage>
</organism>
<dbReference type="EMBL" id="GBEZ01013500">
    <property type="protein sequence ID" value="JAC72487.1"/>
    <property type="molecule type" value="Transcribed_RNA"/>
</dbReference>
<dbReference type="PANTHER" id="PTHR34553:SF4">
    <property type="entry name" value="G1_S-SPECIFIC CYCLIN-E PROTEIN"/>
    <property type="match status" value="1"/>
</dbReference>
<proteinExistence type="predicted"/>
<protein>
    <submittedName>
        <fullName evidence="2">Uncharacterized protein</fullName>
    </submittedName>
</protein>
<accession>A0A061RHR6</accession>
<sequence length="508" mass="56784">SSHGALQRRCLPSRRRRRAAPPLRPGSWPPPARWTCESEVYHSRTLVLKFSNPVLPLALESVLYRDKRLLRLYESGLPSWAVFLPTYGLWYRPWMRRATFYLFIAISMFSLACGFYDLYKNVPYLRSTLSRLVGRMYLPVFQWLEEHTKIRLSIFLTYLFGKSPLFVTLLQLASRVARSAAALLAPLADCVGRPLLRCWRAGASSVAAPAVAAARALGPPAAEAAKALLGALSALLKMLAKGLEPLAVGLAAVVAEPLNLLAQAIRCCVILVQAVFAFLRRGFSLVIALWYEWLPTLRRSASFATRATRATKPLSINSRAWNGSYWKTITLKIVYALKSIVNVLVYVACSVERHRKSMLLALTWRLNSLELKARRAIRPCFERQAEAFRAYAGVWHSLSGLLFPRDESMASRVSADSLTRAAGNVSFSNMVEDRASCEYNDLSSVQLTQKTHSGHASMRRRVLMNVCDGSDSDSVSRASCEPLATTCNIENSKTLRRSWSDSYVRGLL</sequence>
<name>A0A061RHR6_9CHLO</name>
<gene>
    <name evidence="2" type="ORF">TSPGSL018_31211</name>
</gene>
<evidence type="ECO:0000256" key="1">
    <source>
        <dbReference type="SAM" id="Phobius"/>
    </source>
</evidence>
<keyword evidence="1" id="KW-0472">Membrane</keyword>
<dbReference type="PANTHER" id="PTHR34553">
    <property type="entry name" value="OS05G0597400 PROTEIN"/>
    <property type="match status" value="1"/>
</dbReference>
<keyword evidence="1" id="KW-0812">Transmembrane</keyword>
<keyword evidence="1" id="KW-1133">Transmembrane helix</keyword>
<feature type="non-terminal residue" evidence="2">
    <location>
        <position position="1"/>
    </location>
</feature>
<dbReference type="AlphaFoldDB" id="A0A061RHR6"/>
<reference evidence="2" key="1">
    <citation type="submission" date="2014-05" db="EMBL/GenBank/DDBJ databases">
        <title>The transcriptome of the halophilic microalga Tetraselmis sp. GSL018 isolated from the Great Salt Lake, Utah.</title>
        <authorList>
            <person name="Jinkerson R.E."/>
            <person name="D'Adamo S."/>
            <person name="Posewitz M.C."/>
        </authorList>
    </citation>
    <scope>NUCLEOTIDE SEQUENCE</scope>
    <source>
        <strain evidence="2">GSL018</strain>
    </source>
</reference>